<keyword evidence="5" id="KW-0239">DNA-directed DNA polymerase</keyword>
<sequence>MSSTDTAPVQLLLGDEDFLVERATSSVVAAVRERAGGTEIPVTRVRAGEVTEAQLIELLSPSLFADERIVVVTDADEAGKEPAALIADVAGSIPEGITLVVAHSGGGRAKSMVAALKKVGAEVHDCASISRSSDRIAFVRNEFRSHGVRVGHDVSDRLIESIGSDLRELAAAAAQLVSDTAGKVDVAAVDRYYSGRPEVTGFEIADLAVGGDRAAALESLAWAAHHGVAHVLLADALAEAVHGIARARGIGRLDQYAAASELGMPPWRAKKVLGQAAGWNRESVAAALQVVATLNGEVKGQAADADFALQRAVGAVADLRPTRR</sequence>
<reference evidence="8 9" key="1">
    <citation type="submission" date="2017-01" db="EMBL/GenBank/DDBJ databases">
        <authorList>
            <person name="Mah S.A."/>
            <person name="Swanson W.J."/>
            <person name="Moy G.W."/>
            <person name="Vacquier V.D."/>
        </authorList>
    </citation>
    <scope>NUCLEOTIDE SEQUENCE [LARGE SCALE GENOMIC DNA]</scope>
    <source>
        <strain evidence="8 9">CPCC 203464</strain>
    </source>
</reference>
<dbReference type="NCBIfam" id="TIGR01128">
    <property type="entry name" value="holA"/>
    <property type="match status" value="1"/>
</dbReference>
<keyword evidence="2" id="KW-0808">Transferase</keyword>
<dbReference type="GO" id="GO:0006261">
    <property type="term" value="P:DNA-templated DNA replication"/>
    <property type="evidence" value="ECO:0007669"/>
    <property type="project" value="TreeGrafter"/>
</dbReference>
<dbReference type="STRING" id="1344003.SAMN05445060_2525"/>
<dbReference type="Gene3D" id="3.40.50.300">
    <property type="entry name" value="P-loop containing nucleotide triphosphate hydrolases"/>
    <property type="match status" value="1"/>
</dbReference>
<evidence type="ECO:0000313" key="9">
    <source>
        <dbReference type="Proteomes" id="UP000186218"/>
    </source>
</evidence>
<dbReference type="GO" id="GO:0009360">
    <property type="term" value="C:DNA polymerase III complex"/>
    <property type="evidence" value="ECO:0007669"/>
    <property type="project" value="TreeGrafter"/>
</dbReference>
<evidence type="ECO:0000256" key="4">
    <source>
        <dbReference type="ARBA" id="ARBA00022705"/>
    </source>
</evidence>
<accession>A0A1N7G5U9</accession>
<organism evidence="8 9">
    <name type="scientific">Williamsia sterculiae</name>
    <dbReference type="NCBI Taxonomy" id="1344003"/>
    <lineage>
        <taxon>Bacteria</taxon>
        <taxon>Bacillati</taxon>
        <taxon>Actinomycetota</taxon>
        <taxon>Actinomycetes</taxon>
        <taxon>Mycobacteriales</taxon>
        <taxon>Nocardiaceae</taxon>
        <taxon>Williamsia</taxon>
    </lineage>
</organism>
<dbReference type="PANTHER" id="PTHR34388">
    <property type="entry name" value="DNA POLYMERASE III SUBUNIT DELTA"/>
    <property type="match status" value="1"/>
</dbReference>
<dbReference type="Proteomes" id="UP000186218">
    <property type="component" value="Unassembled WGS sequence"/>
</dbReference>
<gene>
    <name evidence="8" type="ORF">SAMN05445060_2525</name>
</gene>
<dbReference type="GO" id="GO:0003677">
    <property type="term" value="F:DNA binding"/>
    <property type="evidence" value="ECO:0007669"/>
    <property type="project" value="InterPro"/>
</dbReference>
<comment type="catalytic activity">
    <reaction evidence="7">
        <text>DNA(n) + a 2'-deoxyribonucleoside 5'-triphosphate = DNA(n+1) + diphosphate</text>
        <dbReference type="Rhea" id="RHEA:22508"/>
        <dbReference type="Rhea" id="RHEA-COMP:17339"/>
        <dbReference type="Rhea" id="RHEA-COMP:17340"/>
        <dbReference type="ChEBI" id="CHEBI:33019"/>
        <dbReference type="ChEBI" id="CHEBI:61560"/>
        <dbReference type="ChEBI" id="CHEBI:173112"/>
        <dbReference type="EC" id="2.7.7.7"/>
    </reaction>
</comment>
<dbReference type="InterPro" id="IPR027417">
    <property type="entry name" value="P-loop_NTPase"/>
</dbReference>
<keyword evidence="9" id="KW-1185">Reference proteome</keyword>
<dbReference type="InterPro" id="IPR008921">
    <property type="entry name" value="DNA_pol3_clamp-load_cplx_C"/>
</dbReference>
<dbReference type="PANTHER" id="PTHR34388:SF1">
    <property type="entry name" value="DNA POLYMERASE III SUBUNIT DELTA"/>
    <property type="match status" value="1"/>
</dbReference>
<evidence type="ECO:0000256" key="3">
    <source>
        <dbReference type="ARBA" id="ARBA00022695"/>
    </source>
</evidence>
<evidence type="ECO:0000256" key="7">
    <source>
        <dbReference type="ARBA" id="ARBA00049244"/>
    </source>
</evidence>
<keyword evidence="4" id="KW-0235">DNA replication</keyword>
<evidence type="ECO:0000256" key="1">
    <source>
        <dbReference type="ARBA" id="ARBA00012417"/>
    </source>
</evidence>
<dbReference type="InterPro" id="IPR005790">
    <property type="entry name" value="DNA_polIII_delta"/>
</dbReference>
<evidence type="ECO:0000313" key="8">
    <source>
        <dbReference type="EMBL" id="SIS07884.1"/>
    </source>
</evidence>
<proteinExistence type="inferred from homology"/>
<dbReference type="EMBL" id="FTNT01000007">
    <property type="protein sequence ID" value="SIS07884.1"/>
    <property type="molecule type" value="Genomic_DNA"/>
</dbReference>
<dbReference type="GO" id="GO:0003887">
    <property type="term" value="F:DNA-directed DNA polymerase activity"/>
    <property type="evidence" value="ECO:0007669"/>
    <property type="project" value="UniProtKB-KW"/>
</dbReference>
<name>A0A1N7G5U9_9NOCA</name>
<evidence type="ECO:0000256" key="2">
    <source>
        <dbReference type="ARBA" id="ARBA00022679"/>
    </source>
</evidence>
<protein>
    <recommendedName>
        <fullName evidence="1">DNA-directed DNA polymerase</fullName>
        <ecNumber evidence="1">2.7.7.7</ecNumber>
    </recommendedName>
</protein>
<dbReference type="AlphaFoldDB" id="A0A1N7G5U9"/>
<evidence type="ECO:0000256" key="6">
    <source>
        <dbReference type="ARBA" id="ARBA00034754"/>
    </source>
</evidence>
<dbReference type="EC" id="2.7.7.7" evidence="1"/>
<evidence type="ECO:0000256" key="5">
    <source>
        <dbReference type="ARBA" id="ARBA00022932"/>
    </source>
</evidence>
<dbReference type="Gene3D" id="1.20.272.10">
    <property type="match status" value="1"/>
</dbReference>
<dbReference type="NCBIfam" id="NF005918">
    <property type="entry name" value="PRK07914.1"/>
    <property type="match status" value="1"/>
</dbReference>
<keyword evidence="3" id="KW-0548">Nucleotidyltransferase</keyword>
<comment type="similarity">
    <text evidence="6">Belongs to the DNA polymerase HolA subunit family.</text>
</comment>
<dbReference type="SUPFAM" id="SSF48019">
    <property type="entry name" value="post-AAA+ oligomerization domain-like"/>
    <property type="match status" value="1"/>
</dbReference>